<dbReference type="InterPro" id="IPR011123">
    <property type="entry name" value="Y_Y_Y"/>
</dbReference>
<keyword evidence="4" id="KW-0472">Membrane</keyword>
<keyword evidence="5" id="KW-0732">Signal</keyword>
<keyword evidence="2" id="KW-0418">Kinase</keyword>
<dbReference type="GO" id="GO:0000155">
    <property type="term" value="F:phosphorelay sensor kinase activity"/>
    <property type="evidence" value="ECO:0007669"/>
    <property type="project" value="InterPro"/>
</dbReference>
<dbReference type="InterPro" id="IPR036890">
    <property type="entry name" value="HATPase_C_sf"/>
</dbReference>
<dbReference type="InterPro" id="IPR003594">
    <property type="entry name" value="HATPase_dom"/>
</dbReference>
<dbReference type="GO" id="GO:0046983">
    <property type="term" value="F:protein dimerization activity"/>
    <property type="evidence" value="ECO:0007669"/>
    <property type="project" value="InterPro"/>
</dbReference>
<evidence type="ECO:0000313" key="10">
    <source>
        <dbReference type="Proteomes" id="UP000598820"/>
    </source>
</evidence>
<dbReference type="Gene3D" id="2.60.40.10">
    <property type="entry name" value="Immunoglobulins"/>
    <property type="match status" value="1"/>
</dbReference>
<evidence type="ECO:0000259" key="7">
    <source>
        <dbReference type="Pfam" id="PF07495"/>
    </source>
</evidence>
<dbReference type="RefSeq" id="WP_190890306.1">
    <property type="nucleotide sequence ID" value="NZ_JACWZY010000027.1"/>
</dbReference>
<dbReference type="InterPro" id="IPR015943">
    <property type="entry name" value="WD40/YVTN_repeat-like_dom_sf"/>
</dbReference>
<dbReference type="Gene3D" id="1.20.5.1930">
    <property type="match status" value="1"/>
</dbReference>
<evidence type="ECO:0000256" key="3">
    <source>
        <dbReference type="ARBA" id="ARBA00023012"/>
    </source>
</evidence>
<evidence type="ECO:0000259" key="6">
    <source>
        <dbReference type="Pfam" id="PF02518"/>
    </source>
</evidence>
<dbReference type="InterPro" id="IPR013783">
    <property type="entry name" value="Ig-like_fold"/>
</dbReference>
<dbReference type="Pfam" id="PF07730">
    <property type="entry name" value="HisKA_3"/>
    <property type="match status" value="1"/>
</dbReference>
<keyword evidence="1" id="KW-0808">Transferase</keyword>
<keyword evidence="3" id="KW-0902">Two-component regulatory system</keyword>
<dbReference type="Pfam" id="PF07495">
    <property type="entry name" value="Y_Y_Y"/>
    <property type="match status" value="1"/>
</dbReference>
<keyword evidence="10" id="KW-1185">Reference proteome</keyword>
<dbReference type="EMBL" id="JACWZY010000027">
    <property type="protein sequence ID" value="MBD2704040.1"/>
    <property type="molecule type" value="Genomic_DNA"/>
</dbReference>
<dbReference type="Proteomes" id="UP000598820">
    <property type="component" value="Unassembled WGS sequence"/>
</dbReference>
<organism evidence="9 10">
    <name type="scientific">Spirosoma profusum</name>
    <dbReference type="NCBI Taxonomy" id="2771354"/>
    <lineage>
        <taxon>Bacteria</taxon>
        <taxon>Pseudomonadati</taxon>
        <taxon>Bacteroidota</taxon>
        <taxon>Cytophagia</taxon>
        <taxon>Cytophagales</taxon>
        <taxon>Cytophagaceae</taxon>
        <taxon>Spirosoma</taxon>
    </lineage>
</organism>
<feature type="domain" description="Signal transduction histidine kinase subgroup 3 dimerisation and phosphoacceptor" evidence="8">
    <location>
        <begin position="812"/>
        <end position="869"/>
    </location>
</feature>
<dbReference type="SUPFAM" id="SSF55874">
    <property type="entry name" value="ATPase domain of HSP90 chaperone/DNA topoisomerase II/histidine kinase"/>
    <property type="match status" value="1"/>
</dbReference>
<dbReference type="GO" id="GO:0016020">
    <property type="term" value="C:membrane"/>
    <property type="evidence" value="ECO:0007669"/>
    <property type="project" value="InterPro"/>
</dbReference>
<evidence type="ECO:0000256" key="2">
    <source>
        <dbReference type="ARBA" id="ARBA00022777"/>
    </source>
</evidence>
<sequence length="1002" mass="114093">MRHILCVLVIFMSFIQADIFCQPKDTVIVKKNSQKDGLSSYNIRKIIQDKWSFIWIATQDGISRFDGKSFINYSKNSSPGKKISGSEVREVIEDSSLHVIWALSSEGGVDAISTVNAKVERTIHIPTQGQEDYNLSMLKYGDELWIGSSTGVRIYNCQKNSFIQNLPLPENRNNTIDFAARSIQQDEYKNVWVCYGGYGIVIYQASTKAILKTIRLPQLSHQKGIKEIRIPKGIFLKSGEVLFATTQGLRKIYYNKNYQINVNISPCESVSRMNHENIDWITVDAGNSLLISGFNNLYRFNYALNKCQIINEVSRTGEGNWLSAVLCVYKDKSGNTWLGCQEGLGYIDKNKAPFNPYGYELTSNIKLDHVFAVNPIDGNNILVGLRNGLVEINKNNGRYIQFDKGHLYQHIFTDSKRLIHISRPDGLFIYQKGKITPIHEIYSEFLPYRFYSINSHLFINDTLTVLGTEINKGILLWNPVKKKVRSIDVNGSPSLASSIVNNIFRDTQGRIWVLSDYVITILSADLRSKKEIELKDKSSGTPYRLFFDMCETDGSYFIASYGFGILQVNRDFSVKRVFNTQNGLSNDGVYQIYSLRGNELLVTSNNGLSRINLNTSKISRYYLGDGLHSNAFEEVSGLMAEGKIYAGGVNGFTVINPAAFSTNTTPPKLYFTGVEMKTATGKTDTSNILMDALKIPNDVIQTTIHFAGLNYTNPERTSYAYRIIEESNNWIENGNQATLALISHPPGNYTLEVKAANEEGVFSKPIKLQLYFQPKWYQTIWFRFLVVLLLGILIYQFYRFRIRQLQHEHNIRQRLARDLHDDLGSTMNSINIYTNMAIMESGTNHYLTNIKQGAQESIASIRDIIWILDDQKDTITQLAERINQFASPLCSVNKILFTYSIDPVLIDHVFQKEEKRNLYLIIKEAINNSIKYAQPKHITLSFVWKNRKLLVDISDDGTGFDPNQQKRGNGLSNMERRADEIQYHYKIDSSSQTGTTIRLVKH</sequence>
<gene>
    <name evidence="9" type="ORF">IC229_25570</name>
</gene>
<comment type="caution">
    <text evidence="9">The sequence shown here is derived from an EMBL/GenBank/DDBJ whole genome shotgun (WGS) entry which is preliminary data.</text>
</comment>
<evidence type="ECO:0008006" key="11">
    <source>
        <dbReference type="Google" id="ProtNLM"/>
    </source>
</evidence>
<dbReference type="Pfam" id="PF02518">
    <property type="entry name" value="HATPase_c"/>
    <property type="match status" value="1"/>
</dbReference>
<protein>
    <recommendedName>
        <fullName evidence="11">Histidine kinase domain-containing protein</fullName>
    </recommendedName>
</protein>
<evidence type="ECO:0000256" key="5">
    <source>
        <dbReference type="SAM" id="SignalP"/>
    </source>
</evidence>
<name>A0A927ATP2_9BACT</name>
<proteinExistence type="predicted"/>
<dbReference type="CDD" id="cd16917">
    <property type="entry name" value="HATPase_UhpB-NarQ-NarX-like"/>
    <property type="match status" value="1"/>
</dbReference>
<dbReference type="SUPFAM" id="SSF101898">
    <property type="entry name" value="NHL repeat"/>
    <property type="match status" value="1"/>
</dbReference>
<dbReference type="PANTHER" id="PTHR24421">
    <property type="entry name" value="NITRATE/NITRITE SENSOR PROTEIN NARX-RELATED"/>
    <property type="match status" value="1"/>
</dbReference>
<feature type="domain" description="Histidine kinase/HSP90-like ATPase" evidence="6">
    <location>
        <begin position="916"/>
        <end position="999"/>
    </location>
</feature>
<evidence type="ECO:0000256" key="1">
    <source>
        <dbReference type="ARBA" id="ARBA00022679"/>
    </source>
</evidence>
<dbReference type="InterPro" id="IPR011712">
    <property type="entry name" value="Sig_transdc_His_kin_sub3_dim/P"/>
</dbReference>
<dbReference type="SUPFAM" id="SSF50998">
    <property type="entry name" value="Quinoprotein alcohol dehydrogenase-like"/>
    <property type="match status" value="1"/>
</dbReference>
<evidence type="ECO:0000259" key="8">
    <source>
        <dbReference type="Pfam" id="PF07730"/>
    </source>
</evidence>
<keyword evidence="4" id="KW-0812">Transmembrane</keyword>
<dbReference type="InterPro" id="IPR011047">
    <property type="entry name" value="Quinoprotein_ADH-like_sf"/>
</dbReference>
<feature type="domain" description="Two component regulator three Y" evidence="7">
    <location>
        <begin position="710"/>
        <end position="761"/>
    </location>
</feature>
<dbReference type="Gene3D" id="3.30.565.10">
    <property type="entry name" value="Histidine kinase-like ATPase, C-terminal domain"/>
    <property type="match status" value="1"/>
</dbReference>
<dbReference type="InterPro" id="IPR050482">
    <property type="entry name" value="Sensor_HK_TwoCompSys"/>
</dbReference>
<keyword evidence="4" id="KW-1133">Transmembrane helix</keyword>
<evidence type="ECO:0000313" key="9">
    <source>
        <dbReference type="EMBL" id="MBD2704040.1"/>
    </source>
</evidence>
<feature type="transmembrane region" description="Helical" evidence="4">
    <location>
        <begin position="780"/>
        <end position="798"/>
    </location>
</feature>
<feature type="chain" id="PRO_5038034200" description="Histidine kinase domain-containing protein" evidence="5">
    <location>
        <begin position="18"/>
        <end position="1002"/>
    </location>
</feature>
<evidence type="ECO:0000256" key="4">
    <source>
        <dbReference type="SAM" id="Phobius"/>
    </source>
</evidence>
<dbReference type="Gene3D" id="2.130.10.10">
    <property type="entry name" value="YVTN repeat-like/Quinoprotein amine dehydrogenase"/>
    <property type="match status" value="3"/>
</dbReference>
<dbReference type="AlphaFoldDB" id="A0A927ATP2"/>
<dbReference type="PANTHER" id="PTHR24421:SF58">
    <property type="entry name" value="SIGNAL TRANSDUCTION HISTIDINE-PROTEIN KINASE_PHOSPHATASE UHPB"/>
    <property type="match status" value="1"/>
</dbReference>
<reference evidence="9" key="1">
    <citation type="submission" date="2020-09" db="EMBL/GenBank/DDBJ databases">
        <authorList>
            <person name="Kim M.K."/>
        </authorList>
    </citation>
    <scope>NUCLEOTIDE SEQUENCE</scope>
    <source>
        <strain evidence="9">BT702</strain>
    </source>
</reference>
<accession>A0A927ATP2</accession>
<feature type="signal peptide" evidence="5">
    <location>
        <begin position="1"/>
        <end position="17"/>
    </location>
</feature>